<name>A0A0K6GXK3_9GAMM</name>
<feature type="coiled-coil region" evidence="1">
    <location>
        <begin position="94"/>
        <end position="121"/>
    </location>
</feature>
<evidence type="ECO:0000256" key="2">
    <source>
        <dbReference type="SAM" id="SignalP"/>
    </source>
</evidence>
<feature type="chain" id="PRO_5005503765" description="TonB system biopolymer transport component" evidence="2">
    <location>
        <begin position="43"/>
        <end position="274"/>
    </location>
</feature>
<evidence type="ECO:0000313" key="3">
    <source>
        <dbReference type="EMBL" id="CUA83305.1"/>
    </source>
</evidence>
<evidence type="ECO:0008006" key="5">
    <source>
        <dbReference type="Google" id="ProtNLM"/>
    </source>
</evidence>
<proteinExistence type="predicted"/>
<dbReference type="PIRSF" id="PIRSF028069">
    <property type="entry name" value="UCP028069"/>
    <property type="match status" value="1"/>
</dbReference>
<dbReference type="InterPro" id="IPR016866">
    <property type="entry name" value="UCP028069"/>
</dbReference>
<keyword evidence="4" id="KW-1185">Reference proteome</keyword>
<keyword evidence="1" id="KW-0175">Coiled coil</keyword>
<feature type="signal peptide" evidence="2">
    <location>
        <begin position="1"/>
        <end position="42"/>
    </location>
</feature>
<dbReference type="AlphaFoldDB" id="A0A0K6GXK3"/>
<evidence type="ECO:0000313" key="4">
    <source>
        <dbReference type="Proteomes" id="UP000182598"/>
    </source>
</evidence>
<dbReference type="EMBL" id="CYHB01000001">
    <property type="protein sequence ID" value="CUA83305.1"/>
    <property type="molecule type" value="Genomic_DNA"/>
</dbReference>
<keyword evidence="2" id="KW-0732">Signal</keyword>
<protein>
    <recommendedName>
        <fullName evidence="5">TonB system biopolymer transport component</fullName>
    </recommendedName>
</protein>
<dbReference type="Pfam" id="PF11932">
    <property type="entry name" value="DUF3450"/>
    <property type="match status" value="1"/>
</dbReference>
<dbReference type="Proteomes" id="UP000182598">
    <property type="component" value="Unassembled WGS sequence"/>
</dbReference>
<reference evidence="4" key="1">
    <citation type="submission" date="2015-08" db="EMBL/GenBank/DDBJ databases">
        <authorList>
            <person name="Varghese N."/>
        </authorList>
    </citation>
    <scope>NUCLEOTIDE SEQUENCE [LARGE SCALE GENOMIC DNA]</scope>
    <source>
        <strain evidence="4">DSM 27808</strain>
    </source>
</reference>
<accession>A0A0K6GXK3</accession>
<gene>
    <name evidence="3" type="ORF">Ga0061064_0530</name>
</gene>
<sequence>MVVVPKVKSNWLGTMTKVINKSKVAAALVGMFAIAGSATVAAQDVSTLQNEEAKIHTADKRSQNKINSLFEQSQELLYEYRGVVDEYENLKVYNDHVQRLVDDQNASLASLQRQIDRIEETKQGVVPLMYNMIDALEQFVELDLPIHKERRLARVERLREIMGASNVATSEQFRQITEAYQAEMDYGAGLIAYEGKLQFEGEEISVDFFHLGRAALMAQSLDLKNGWIFNKETGEWEALDDAYLGSLTKAIRMARKQTAPDLIKLPIYAAERAE</sequence>
<evidence type="ECO:0000256" key="1">
    <source>
        <dbReference type="SAM" id="Coils"/>
    </source>
</evidence>
<organism evidence="3 4">
    <name type="scientific">Pseudidiomarina woesei</name>
    <dbReference type="NCBI Taxonomy" id="1381080"/>
    <lineage>
        <taxon>Bacteria</taxon>
        <taxon>Pseudomonadati</taxon>
        <taxon>Pseudomonadota</taxon>
        <taxon>Gammaproteobacteria</taxon>
        <taxon>Alteromonadales</taxon>
        <taxon>Idiomarinaceae</taxon>
        <taxon>Pseudidiomarina</taxon>
    </lineage>
</organism>